<feature type="region of interest" description="Disordered" evidence="1">
    <location>
        <begin position="38"/>
        <end position="61"/>
    </location>
</feature>
<feature type="compositionally biased region" description="Basic and acidic residues" evidence="1">
    <location>
        <begin position="135"/>
        <end position="146"/>
    </location>
</feature>
<proteinExistence type="predicted"/>
<dbReference type="Proteomes" id="UP000008022">
    <property type="component" value="Unassembled WGS sequence"/>
</dbReference>
<reference evidence="2" key="2">
    <citation type="submission" date="2015-06" db="UniProtKB">
        <authorList>
            <consortium name="EnsemblPlants"/>
        </authorList>
    </citation>
    <scope>IDENTIFICATION</scope>
</reference>
<feature type="compositionally biased region" description="Polar residues" evidence="1">
    <location>
        <begin position="177"/>
        <end position="188"/>
    </location>
</feature>
<accession>A0A0E0R6C0</accession>
<organism evidence="2 3">
    <name type="scientific">Oryza rufipogon</name>
    <name type="common">Brownbeard rice</name>
    <name type="synonym">Asian wild rice</name>
    <dbReference type="NCBI Taxonomy" id="4529"/>
    <lineage>
        <taxon>Eukaryota</taxon>
        <taxon>Viridiplantae</taxon>
        <taxon>Streptophyta</taxon>
        <taxon>Embryophyta</taxon>
        <taxon>Tracheophyta</taxon>
        <taxon>Spermatophyta</taxon>
        <taxon>Magnoliopsida</taxon>
        <taxon>Liliopsida</taxon>
        <taxon>Poales</taxon>
        <taxon>Poaceae</taxon>
        <taxon>BOP clade</taxon>
        <taxon>Oryzoideae</taxon>
        <taxon>Oryzeae</taxon>
        <taxon>Oryzinae</taxon>
        <taxon>Oryza</taxon>
    </lineage>
</organism>
<protein>
    <submittedName>
        <fullName evidence="2">Uncharacterized protein</fullName>
    </submittedName>
</protein>
<name>A0A0E0R6C0_ORYRU</name>
<evidence type="ECO:0000313" key="2">
    <source>
        <dbReference type="EnsemblPlants" id="ORUFI11G08460.1"/>
    </source>
</evidence>
<dbReference type="EnsemblPlants" id="ORUFI11G08460.1">
    <property type="protein sequence ID" value="ORUFI11G08460.1"/>
    <property type="gene ID" value="ORUFI11G08460"/>
</dbReference>
<reference evidence="3" key="1">
    <citation type="submission" date="2013-06" db="EMBL/GenBank/DDBJ databases">
        <authorList>
            <person name="Zhao Q."/>
        </authorList>
    </citation>
    <scope>NUCLEOTIDE SEQUENCE</scope>
    <source>
        <strain evidence="3">cv. W1943</strain>
    </source>
</reference>
<feature type="region of interest" description="Disordered" evidence="1">
    <location>
        <begin position="135"/>
        <end position="188"/>
    </location>
</feature>
<keyword evidence="3" id="KW-1185">Reference proteome</keyword>
<dbReference type="AlphaFoldDB" id="A0A0E0R6C0"/>
<dbReference type="Gramene" id="ORUFI11G08460.1">
    <property type="protein sequence ID" value="ORUFI11G08460.1"/>
    <property type="gene ID" value="ORUFI11G08460"/>
</dbReference>
<dbReference type="HOGENOM" id="CLU_1443236_0_0_1"/>
<evidence type="ECO:0000313" key="3">
    <source>
        <dbReference type="Proteomes" id="UP000008022"/>
    </source>
</evidence>
<sequence length="188" mass="21624">MWHCGYKLAVVVVFVLSSPPPLLNLFYPFPSNLHDTRSSVPVSNEKPIKTESHSHIPHNRRPRVACKAQGQESGLAYSQLFIREGELGKGKNERVQEIKRRGNRNMVESMSSKFLRRKDVRISSDGLDLESEIGKREKEVTRQREWVRKRKKRVPKSSGHGNMEEIAEEDELENSRIEPNSLQVLGRP</sequence>
<evidence type="ECO:0000256" key="1">
    <source>
        <dbReference type="SAM" id="MobiDB-lite"/>
    </source>
</evidence>